<dbReference type="SMART" id="SM00225">
    <property type="entry name" value="BTB"/>
    <property type="match status" value="1"/>
</dbReference>
<feature type="domain" description="BTB" evidence="2">
    <location>
        <begin position="335"/>
        <end position="409"/>
    </location>
</feature>
<evidence type="ECO:0000313" key="4">
    <source>
        <dbReference type="Proteomes" id="UP000186922"/>
    </source>
</evidence>
<feature type="compositionally biased region" description="Low complexity" evidence="1">
    <location>
        <begin position="136"/>
        <end position="153"/>
    </location>
</feature>
<sequence length="507" mass="56999">MAANQEDMDAPSLKLAIQNHRKFITECKLVETETLSVYAKEVGFDRVEVKTAFENGEPLQAISEYSIPCNAHNFSAEVERIQELPSLQLTPFVEINWSIDLELLPIIDDATMSFNFRVPLEDSRVLKELELVPKMSSSSPGTSSSSSSAGGPSRTERLRTFREGIAARLTGKRQNDTRRSLTDTLSVSRDPSNPTCVLLAVIRWDGPAAAGLSVSGLTLKIGSYEMTLREPIEMYCLAENCVVVDSTNVHSWTSPHGHQGYGHDKVQGAHPRGDWLKPNHQIYSGSSIRMSLTLKHTDYSIPRIGFPFSQFSDPKDRESYYRDAIDVIKNNTRQSDAVKISGVGEEYYYVSRELLASSSGYFRAFLTDAWSRSFDQCLLFPQMAPFTAYPEIVPMVLYYLVERRIPFGISELVMELIQAADALDMPALSELAQIAAISNLTKENVTQVVRFAWEFRANLLLRASLIFLRTNYDEIYMKDKKDVADMARLLSSPRFMDAFMLVDDGPK</sequence>
<dbReference type="CDD" id="cd18186">
    <property type="entry name" value="BTB_POZ_ZBTB_KLHL-like"/>
    <property type="match status" value="1"/>
</dbReference>
<reference evidence="3 4" key="1">
    <citation type="journal article" date="2016" name="Nat. Commun.">
        <title>Extremotolerant tardigrade genome and improved radiotolerance of human cultured cells by tardigrade-unique protein.</title>
        <authorList>
            <person name="Hashimoto T."/>
            <person name="Horikawa D.D."/>
            <person name="Saito Y."/>
            <person name="Kuwahara H."/>
            <person name="Kozuka-Hata H."/>
            <person name="Shin-I T."/>
            <person name="Minakuchi Y."/>
            <person name="Ohishi K."/>
            <person name="Motoyama A."/>
            <person name="Aizu T."/>
            <person name="Enomoto A."/>
            <person name="Kondo K."/>
            <person name="Tanaka S."/>
            <person name="Hara Y."/>
            <person name="Koshikawa S."/>
            <person name="Sagara H."/>
            <person name="Miura T."/>
            <person name="Yokobori S."/>
            <person name="Miyagawa K."/>
            <person name="Suzuki Y."/>
            <person name="Kubo T."/>
            <person name="Oyama M."/>
            <person name="Kohara Y."/>
            <person name="Fujiyama A."/>
            <person name="Arakawa K."/>
            <person name="Katayama T."/>
            <person name="Toyoda A."/>
            <person name="Kunieda T."/>
        </authorList>
    </citation>
    <scope>NUCLEOTIDE SEQUENCE [LARGE SCALE GENOMIC DNA]</scope>
    <source>
        <strain evidence="3 4">YOKOZUNA-1</strain>
    </source>
</reference>
<accession>A0A1D1W3Y7</accession>
<name>A0A1D1W3Y7_RAMVA</name>
<proteinExistence type="predicted"/>
<evidence type="ECO:0000259" key="2">
    <source>
        <dbReference type="PROSITE" id="PS50097"/>
    </source>
</evidence>
<evidence type="ECO:0000313" key="3">
    <source>
        <dbReference type="EMBL" id="GAV05689.1"/>
    </source>
</evidence>
<dbReference type="PROSITE" id="PS50097">
    <property type="entry name" value="BTB"/>
    <property type="match status" value="1"/>
</dbReference>
<dbReference type="EMBL" id="BDGG01000012">
    <property type="protein sequence ID" value="GAV05689.1"/>
    <property type="molecule type" value="Genomic_DNA"/>
</dbReference>
<organism evidence="3 4">
    <name type="scientific">Ramazzottius varieornatus</name>
    <name type="common">Water bear</name>
    <name type="synonym">Tardigrade</name>
    <dbReference type="NCBI Taxonomy" id="947166"/>
    <lineage>
        <taxon>Eukaryota</taxon>
        <taxon>Metazoa</taxon>
        <taxon>Ecdysozoa</taxon>
        <taxon>Tardigrada</taxon>
        <taxon>Eutardigrada</taxon>
        <taxon>Parachela</taxon>
        <taxon>Hypsibioidea</taxon>
        <taxon>Ramazzottiidae</taxon>
        <taxon>Ramazzottius</taxon>
    </lineage>
</organism>
<dbReference type="SUPFAM" id="SSF54695">
    <property type="entry name" value="POZ domain"/>
    <property type="match status" value="1"/>
</dbReference>
<dbReference type="InterPro" id="IPR000210">
    <property type="entry name" value="BTB/POZ_dom"/>
</dbReference>
<protein>
    <recommendedName>
        <fullName evidence="2">BTB domain-containing protein</fullName>
    </recommendedName>
</protein>
<dbReference type="Gene3D" id="3.30.710.10">
    <property type="entry name" value="Potassium Channel Kv1.1, Chain A"/>
    <property type="match status" value="1"/>
</dbReference>
<evidence type="ECO:0000256" key="1">
    <source>
        <dbReference type="SAM" id="MobiDB-lite"/>
    </source>
</evidence>
<dbReference type="Proteomes" id="UP000186922">
    <property type="component" value="Unassembled WGS sequence"/>
</dbReference>
<feature type="region of interest" description="Disordered" evidence="1">
    <location>
        <begin position="132"/>
        <end position="156"/>
    </location>
</feature>
<dbReference type="AlphaFoldDB" id="A0A1D1W3Y7"/>
<dbReference type="OrthoDB" id="10067626at2759"/>
<gene>
    <name evidence="3" type="primary">RvY_15782-1</name>
    <name evidence="3" type="synonym">RvY_15782.1</name>
    <name evidence="3" type="ORF">RvY_15782</name>
</gene>
<keyword evidence="4" id="KW-1185">Reference proteome</keyword>
<comment type="caution">
    <text evidence="3">The sequence shown here is derived from an EMBL/GenBank/DDBJ whole genome shotgun (WGS) entry which is preliminary data.</text>
</comment>
<dbReference type="InterPro" id="IPR011333">
    <property type="entry name" value="SKP1/BTB/POZ_sf"/>
</dbReference>